<dbReference type="EMBL" id="BSNM01000013">
    <property type="protein sequence ID" value="GLQ31387.1"/>
    <property type="molecule type" value="Genomic_DNA"/>
</dbReference>
<protein>
    <submittedName>
        <fullName evidence="4">Methyltransferase</fullName>
    </submittedName>
</protein>
<feature type="coiled-coil region" evidence="2">
    <location>
        <begin position="78"/>
        <end position="105"/>
    </location>
</feature>
<proteinExistence type="predicted"/>
<dbReference type="InterPro" id="IPR009061">
    <property type="entry name" value="DNA-bd_dom_put_sf"/>
</dbReference>
<dbReference type="GO" id="GO:0003700">
    <property type="term" value="F:DNA-binding transcription factor activity"/>
    <property type="evidence" value="ECO:0007669"/>
    <property type="project" value="InterPro"/>
</dbReference>
<feature type="domain" description="HTH merR-type" evidence="3">
    <location>
        <begin position="6"/>
        <end position="74"/>
    </location>
</feature>
<evidence type="ECO:0000313" key="5">
    <source>
        <dbReference type="Proteomes" id="UP001161389"/>
    </source>
</evidence>
<evidence type="ECO:0000256" key="1">
    <source>
        <dbReference type="ARBA" id="ARBA00023125"/>
    </source>
</evidence>
<dbReference type="GO" id="GO:0003677">
    <property type="term" value="F:DNA binding"/>
    <property type="evidence" value="ECO:0007669"/>
    <property type="project" value="UniProtKB-KW"/>
</dbReference>
<keyword evidence="5" id="KW-1185">Reference proteome</keyword>
<dbReference type="CDD" id="cd02440">
    <property type="entry name" value="AdoMet_MTases"/>
    <property type="match status" value="1"/>
</dbReference>
<keyword evidence="1" id="KW-0238">DNA-binding</keyword>
<dbReference type="Pfam" id="PF13411">
    <property type="entry name" value="MerR_1"/>
    <property type="match status" value="1"/>
</dbReference>
<dbReference type="AlphaFoldDB" id="A0AA37S8T5"/>
<name>A0AA37S8T5_9GAMM</name>
<dbReference type="Gene3D" id="3.40.50.150">
    <property type="entry name" value="Vaccinia Virus protein VP39"/>
    <property type="match status" value="1"/>
</dbReference>
<dbReference type="GO" id="GO:0032259">
    <property type="term" value="P:methylation"/>
    <property type="evidence" value="ECO:0007669"/>
    <property type="project" value="UniProtKB-KW"/>
</dbReference>
<accession>A0AA37S8T5</accession>
<dbReference type="Proteomes" id="UP001161389">
    <property type="component" value="Unassembled WGS sequence"/>
</dbReference>
<evidence type="ECO:0000256" key="2">
    <source>
        <dbReference type="SAM" id="Coils"/>
    </source>
</evidence>
<dbReference type="PANTHER" id="PTHR30204:SF97">
    <property type="entry name" value="MERR FAMILY REGULATORY PROTEIN"/>
    <property type="match status" value="1"/>
</dbReference>
<dbReference type="SUPFAM" id="SSF53335">
    <property type="entry name" value="S-adenosyl-L-methionine-dependent methyltransferases"/>
    <property type="match status" value="1"/>
</dbReference>
<dbReference type="GO" id="GO:0008168">
    <property type="term" value="F:methyltransferase activity"/>
    <property type="evidence" value="ECO:0007669"/>
    <property type="project" value="UniProtKB-KW"/>
</dbReference>
<organism evidence="4 5">
    <name type="scientific">Litoribrevibacter albus</name>
    <dbReference type="NCBI Taxonomy" id="1473156"/>
    <lineage>
        <taxon>Bacteria</taxon>
        <taxon>Pseudomonadati</taxon>
        <taxon>Pseudomonadota</taxon>
        <taxon>Gammaproteobacteria</taxon>
        <taxon>Oceanospirillales</taxon>
        <taxon>Oceanospirillaceae</taxon>
        <taxon>Litoribrevibacter</taxon>
    </lineage>
</organism>
<evidence type="ECO:0000259" key="3">
    <source>
        <dbReference type="PROSITE" id="PS50937"/>
    </source>
</evidence>
<dbReference type="Pfam" id="PF13649">
    <property type="entry name" value="Methyltransf_25"/>
    <property type="match status" value="1"/>
</dbReference>
<keyword evidence="4" id="KW-0489">Methyltransferase</keyword>
<dbReference type="InterPro" id="IPR047057">
    <property type="entry name" value="MerR_fam"/>
</dbReference>
<evidence type="ECO:0000313" key="4">
    <source>
        <dbReference type="EMBL" id="GLQ31387.1"/>
    </source>
</evidence>
<reference evidence="4" key="1">
    <citation type="journal article" date="2014" name="Int. J. Syst. Evol. Microbiol.">
        <title>Complete genome sequence of Corynebacterium casei LMG S-19264T (=DSM 44701T), isolated from a smear-ripened cheese.</title>
        <authorList>
            <consortium name="US DOE Joint Genome Institute (JGI-PGF)"/>
            <person name="Walter F."/>
            <person name="Albersmeier A."/>
            <person name="Kalinowski J."/>
            <person name="Ruckert C."/>
        </authorList>
    </citation>
    <scope>NUCLEOTIDE SEQUENCE</scope>
    <source>
        <strain evidence="4">NBRC 110071</strain>
    </source>
</reference>
<dbReference type="InterPro" id="IPR041698">
    <property type="entry name" value="Methyltransf_25"/>
</dbReference>
<comment type="caution">
    <text evidence="4">The sequence shown here is derived from an EMBL/GenBank/DDBJ whole genome shotgun (WGS) entry which is preliminary data.</text>
</comment>
<dbReference type="SUPFAM" id="SSF46955">
    <property type="entry name" value="Putative DNA-binding domain"/>
    <property type="match status" value="1"/>
</dbReference>
<dbReference type="Gene3D" id="1.10.1660.10">
    <property type="match status" value="1"/>
</dbReference>
<sequence>MYGLYVYRISELGSLVGLSRTTLLYYEKLNLISGKRLENGYRVYSERDLQRVRLIQQLQSGGLTLAECKSCLESKLDRSVLKCRYDELEKDIRRKQKSLALLSSLLGENSSRSWHQTLTEVAPDAHIDWLKVQGFDEKQALRIKWLSKDMNEHDKYMQDFMSVFETLESWGPNSEADTTRAFQLLGTKPERILEIGCGKGNSTIVLAKLSNAEIMATDNEQNALDKLEEKIEQNNLSKRVSTKCVSMTDLNFGTQKFDIIWAEASAYIMGIENALKKWKSLLSDEGTLVFSDLVWLTDSPSQDAIDHWGRDYPDIQTVDTRKSQIEKAGYKLQHTFTVSEQAWKSYYEPLEQRLKQVSPKMTGSQAVIDIQNEVDLFKSHLGEFGYQFFIVKKLNVPKATG</sequence>
<dbReference type="InterPro" id="IPR000551">
    <property type="entry name" value="MerR-type_HTH_dom"/>
</dbReference>
<reference evidence="4" key="2">
    <citation type="submission" date="2023-01" db="EMBL/GenBank/DDBJ databases">
        <title>Draft genome sequence of Litoribrevibacter albus strain NBRC 110071.</title>
        <authorList>
            <person name="Sun Q."/>
            <person name="Mori K."/>
        </authorList>
    </citation>
    <scope>NUCLEOTIDE SEQUENCE</scope>
    <source>
        <strain evidence="4">NBRC 110071</strain>
    </source>
</reference>
<gene>
    <name evidence="4" type="ORF">GCM10007876_18660</name>
</gene>
<keyword evidence="4" id="KW-0808">Transferase</keyword>
<dbReference type="SMART" id="SM00422">
    <property type="entry name" value="HTH_MERR"/>
    <property type="match status" value="1"/>
</dbReference>
<dbReference type="PROSITE" id="PS50937">
    <property type="entry name" value="HTH_MERR_2"/>
    <property type="match status" value="1"/>
</dbReference>
<dbReference type="PANTHER" id="PTHR30204">
    <property type="entry name" value="REDOX-CYCLING DRUG-SENSING TRANSCRIPTIONAL ACTIVATOR SOXR"/>
    <property type="match status" value="1"/>
</dbReference>
<dbReference type="InterPro" id="IPR029063">
    <property type="entry name" value="SAM-dependent_MTases_sf"/>
</dbReference>
<keyword evidence="2" id="KW-0175">Coiled coil</keyword>